<sequence>MENFKRIALFIDADNTQSSKLECVMREVSARGHIAVKRAYGNWRKDYLKNWVAELKRFAIKAEQQFDCASGKNATDIALTVDAMNLLHRNLYDAFVIVSSDSDFTPLVINLHEAGAYVIGIGKSDTPESFQKSCDEFLFLEKISGVEEPSAETADAQGDFMVKEILQKGKELAAIENTIRSMTLDSRPPETAREARKTPDIDNIHSLLEDAFEKYRGRDGYAGVSLAGQMIKTIDPDFDPKDFGYPTLSKLLKAFPKRYELKWRHRGRSIIVFYRCREEE</sequence>
<dbReference type="AlphaFoldDB" id="A0A9D1J1F6"/>
<evidence type="ECO:0000313" key="3">
    <source>
        <dbReference type="Proteomes" id="UP000886785"/>
    </source>
</evidence>
<dbReference type="InterPro" id="IPR041966">
    <property type="entry name" value="LOTUS-like"/>
</dbReference>
<dbReference type="Gene3D" id="3.30.420.610">
    <property type="entry name" value="LOTUS domain-like"/>
    <property type="match status" value="1"/>
</dbReference>
<dbReference type="Pfam" id="PF01936">
    <property type="entry name" value="NYN"/>
    <property type="match status" value="1"/>
</dbReference>
<dbReference type="PROSITE" id="PS51644">
    <property type="entry name" value="HTH_OST"/>
    <property type="match status" value="1"/>
</dbReference>
<gene>
    <name evidence="2" type="ORF">IAA54_07730</name>
</gene>
<evidence type="ECO:0000313" key="2">
    <source>
        <dbReference type="EMBL" id="HIR57546.1"/>
    </source>
</evidence>
<dbReference type="PANTHER" id="PTHR35811">
    <property type="entry name" value="SLR1870 PROTEIN"/>
    <property type="match status" value="1"/>
</dbReference>
<dbReference type="Pfam" id="PF12872">
    <property type="entry name" value="OST-HTH"/>
    <property type="match status" value="1"/>
</dbReference>
<dbReference type="PANTHER" id="PTHR35811:SF1">
    <property type="entry name" value="HTH OST-TYPE DOMAIN-CONTAINING PROTEIN"/>
    <property type="match status" value="1"/>
</dbReference>
<evidence type="ECO:0000259" key="1">
    <source>
        <dbReference type="PROSITE" id="PS51644"/>
    </source>
</evidence>
<dbReference type="Gene3D" id="3.40.50.1010">
    <property type="entry name" value="5'-nuclease"/>
    <property type="match status" value="1"/>
</dbReference>
<proteinExistence type="predicted"/>
<protein>
    <submittedName>
        <fullName evidence="2">NYN domain-containing protein</fullName>
    </submittedName>
</protein>
<accession>A0A9D1J1F6</accession>
<dbReference type="InterPro" id="IPR025605">
    <property type="entry name" value="OST-HTH/LOTUS_dom"/>
</dbReference>
<dbReference type="CDD" id="cd11297">
    <property type="entry name" value="PIN_LabA-like_N_1"/>
    <property type="match status" value="1"/>
</dbReference>
<dbReference type="EMBL" id="DVHF01000086">
    <property type="protein sequence ID" value="HIR57546.1"/>
    <property type="molecule type" value="Genomic_DNA"/>
</dbReference>
<name>A0A9D1J1F6_9FIRM</name>
<dbReference type="Proteomes" id="UP000886785">
    <property type="component" value="Unassembled WGS sequence"/>
</dbReference>
<dbReference type="InterPro" id="IPR021139">
    <property type="entry name" value="NYN"/>
</dbReference>
<dbReference type="GO" id="GO:0004540">
    <property type="term" value="F:RNA nuclease activity"/>
    <property type="evidence" value="ECO:0007669"/>
    <property type="project" value="InterPro"/>
</dbReference>
<dbReference type="CDD" id="cd10146">
    <property type="entry name" value="LabA_like_C"/>
    <property type="match status" value="1"/>
</dbReference>
<comment type="caution">
    <text evidence="2">The sequence shown here is derived from an EMBL/GenBank/DDBJ whole genome shotgun (WGS) entry which is preliminary data.</text>
</comment>
<reference evidence="2" key="2">
    <citation type="journal article" date="2021" name="PeerJ">
        <title>Extensive microbial diversity within the chicken gut microbiome revealed by metagenomics and culture.</title>
        <authorList>
            <person name="Gilroy R."/>
            <person name="Ravi A."/>
            <person name="Getino M."/>
            <person name="Pursley I."/>
            <person name="Horton D.L."/>
            <person name="Alikhan N.F."/>
            <person name="Baker D."/>
            <person name="Gharbi K."/>
            <person name="Hall N."/>
            <person name="Watson M."/>
            <person name="Adriaenssens E.M."/>
            <person name="Foster-Nyarko E."/>
            <person name="Jarju S."/>
            <person name="Secka A."/>
            <person name="Antonio M."/>
            <person name="Oren A."/>
            <person name="Chaudhuri R.R."/>
            <person name="La Ragione R."/>
            <person name="Hildebrand F."/>
            <person name="Pallen M.J."/>
        </authorList>
    </citation>
    <scope>NUCLEOTIDE SEQUENCE</scope>
    <source>
        <strain evidence="2">ChiSjej1B19-7085</strain>
    </source>
</reference>
<feature type="domain" description="HTH OST-type" evidence="1">
    <location>
        <begin position="200"/>
        <end position="276"/>
    </location>
</feature>
<organism evidence="2 3">
    <name type="scientific">Candidatus Gallacutalibacter pullicola</name>
    <dbReference type="NCBI Taxonomy" id="2840830"/>
    <lineage>
        <taxon>Bacteria</taxon>
        <taxon>Bacillati</taxon>
        <taxon>Bacillota</taxon>
        <taxon>Clostridia</taxon>
        <taxon>Eubacteriales</taxon>
        <taxon>Candidatus Gallacutalibacter</taxon>
    </lineage>
</organism>
<reference evidence="2" key="1">
    <citation type="submission" date="2020-10" db="EMBL/GenBank/DDBJ databases">
        <authorList>
            <person name="Gilroy R."/>
        </authorList>
    </citation>
    <scope>NUCLEOTIDE SEQUENCE</scope>
    <source>
        <strain evidence="2">ChiSjej1B19-7085</strain>
    </source>
</reference>